<sequence length="133" mass="15302">MFQEFFNYLLEGKLLGMKCRDCGSYTCPPKHTCNKCSSRNLEKVFLSGKGTVKTYTVTYVAPMGYEKETPYVVALVELDEGPWIIGRLEVDAKVAEENDLTEKRVSVFAKEMPSEMFYPMKDKRIVPYFRIEG</sequence>
<dbReference type="Pfam" id="PF01796">
    <property type="entry name" value="OB_ChsH2_C"/>
    <property type="match status" value="1"/>
</dbReference>
<dbReference type="InterPro" id="IPR052513">
    <property type="entry name" value="Thioester_dehydratase-like"/>
</dbReference>
<name>A0A7J2TIV9_ARCFL</name>
<dbReference type="AlphaFoldDB" id="A0A7J2TIV9"/>
<accession>A0A7J2TIV9</accession>
<reference evidence="3" key="1">
    <citation type="journal article" date="2020" name="mSystems">
        <title>Genome- and Community-Level Interaction Insights into Carbon Utilization and Element Cycling Functions of Hydrothermarchaeota in Hydrothermal Sediment.</title>
        <authorList>
            <person name="Zhou Z."/>
            <person name="Liu Y."/>
            <person name="Xu W."/>
            <person name="Pan J."/>
            <person name="Luo Z.H."/>
            <person name="Li M."/>
        </authorList>
    </citation>
    <scope>NUCLEOTIDE SEQUENCE [LARGE SCALE GENOMIC DNA]</scope>
    <source>
        <strain evidence="3">SpSt-26</strain>
    </source>
</reference>
<dbReference type="EMBL" id="DSLA01000080">
    <property type="protein sequence ID" value="HEH35517.1"/>
    <property type="molecule type" value="Genomic_DNA"/>
</dbReference>
<dbReference type="PANTHER" id="PTHR34075:SF5">
    <property type="entry name" value="BLR3430 PROTEIN"/>
    <property type="match status" value="1"/>
</dbReference>
<dbReference type="Gene3D" id="6.10.30.10">
    <property type="match status" value="1"/>
</dbReference>
<evidence type="ECO:0000259" key="2">
    <source>
        <dbReference type="Pfam" id="PF12172"/>
    </source>
</evidence>
<dbReference type="InterPro" id="IPR002878">
    <property type="entry name" value="ChsH2_C"/>
</dbReference>
<evidence type="ECO:0000259" key="1">
    <source>
        <dbReference type="Pfam" id="PF01796"/>
    </source>
</evidence>
<evidence type="ECO:0000313" key="3">
    <source>
        <dbReference type="EMBL" id="HEH35517.1"/>
    </source>
</evidence>
<dbReference type="SUPFAM" id="SSF50249">
    <property type="entry name" value="Nucleic acid-binding proteins"/>
    <property type="match status" value="1"/>
</dbReference>
<dbReference type="Pfam" id="PF12172">
    <property type="entry name" value="zf-ChsH2"/>
    <property type="match status" value="1"/>
</dbReference>
<dbReference type="PANTHER" id="PTHR34075">
    <property type="entry name" value="BLR3430 PROTEIN"/>
    <property type="match status" value="1"/>
</dbReference>
<dbReference type="InterPro" id="IPR022002">
    <property type="entry name" value="ChsH2_Znr"/>
</dbReference>
<comment type="caution">
    <text evidence="3">The sequence shown here is derived from an EMBL/GenBank/DDBJ whole genome shotgun (WGS) entry which is preliminary data.</text>
</comment>
<organism evidence="3">
    <name type="scientific">Archaeoglobus fulgidus</name>
    <dbReference type="NCBI Taxonomy" id="2234"/>
    <lineage>
        <taxon>Archaea</taxon>
        <taxon>Methanobacteriati</taxon>
        <taxon>Methanobacteriota</taxon>
        <taxon>Archaeoglobi</taxon>
        <taxon>Archaeoglobales</taxon>
        <taxon>Archaeoglobaceae</taxon>
        <taxon>Archaeoglobus</taxon>
    </lineage>
</organism>
<dbReference type="InterPro" id="IPR012340">
    <property type="entry name" value="NA-bd_OB-fold"/>
</dbReference>
<protein>
    <submittedName>
        <fullName evidence="3">Zn-ribbon domain-containing OB-fold protein</fullName>
    </submittedName>
</protein>
<gene>
    <name evidence="3" type="ORF">ENP88_05095</name>
</gene>
<feature type="domain" description="ChsH2 rubredoxin-like zinc ribbon" evidence="2">
    <location>
        <begin position="9"/>
        <end position="42"/>
    </location>
</feature>
<proteinExistence type="predicted"/>
<feature type="domain" description="ChsH2 C-terminal OB-fold" evidence="1">
    <location>
        <begin position="44"/>
        <end position="91"/>
    </location>
</feature>